<evidence type="ECO:0000256" key="1">
    <source>
        <dbReference type="ARBA" id="ARBA00004123"/>
    </source>
</evidence>
<evidence type="ECO:0000256" key="11">
    <source>
        <dbReference type="SAM" id="MobiDB-lite"/>
    </source>
</evidence>
<dbReference type="GO" id="GO:0006357">
    <property type="term" value="P:regulation of transcription by RNA polymerase II"/>
    <property type="evidence" value="ECO:0007669"/>
    <property type="project" value="TreeGrafter"/>
</dbReference>
<sequence>MHQQHPHPHFQHPQHNNHQQFQPRRSISTVTRPNREVNQFYQHNFPHKYQNGNAEIAAATEMSNRPSIMSGQSNLSNQIQHKDTLSFDPIRFSPPNVTPPPSFPTSTMQQQQQEMLMTPSTSARNRVRFDDLPNYPQPNYNHIPPRKCSLAPNFFSANQSHHMYPDQYTPRTWQTNEFMSQNHHQSQYGNQNWMMNNGQQQHQNNNFRRNQVQIKVETIGEESSYQLQNQQQQQHQSNDFMDMTSATPSGMLSPIKMEIDHHNNMSSSNSPYLLSTTSQLQTPEQKRSHPNVPTRKASLMALKSQLRTPRSAFHHFKPKLANSPLSSNLTQVGGIPYTPPPILAPMRNGSGLFCSIAKNIKTEITNVPSCSSLDENNKMILANEKKRSEDGDGPSRKNGFYIKQMNQPSFADELEQLRKESGASTSSSQGEERQNLLIQNQQNMNPRDSNHLSIPQRKQSVDPSEILRKASCLSECYYDFQPENGGPHISDPNPHINIGREYQARVRKWNDREVHDSELEAIEDRDECVFNCDVLNDIDPDQITAFELLANSQACRKAGSNKEFAIHLLMENNGNIEAAVEDLLRCDTLDWRQYPSILNHLYNDCAMWTPDEVFAFQDAIYKSEKDFYVVANELPGKTVRECVQFYYTWKKVCPDDYRKLRNLRRKRQLLEINMKMEDVPIPMKKCSLQESIESDVESVATDGSGAMDTSAAPQPFRDRAFTSPIMSSPRDTPLVGLSPIAAKDLFGGIQKNYQPTAPRHHHTPSTTTKKGAQPSADGFFHCRLCDKCFEKVKSLNAHMKSHAMKARAEQEAKSHEAQLAATAAVQLVNSTPSPLNPFANNNLGISIPSTLGSLTPQQLTPQQLNLNLQIQSQLNSLSSQFNSQLNSPLTPQQQLQITQQQLMARMQQNLFAASPVTGNAGATAAAALSGIAQPHAQHPLLQAGLHSIH</sequence>
<evidence type="ECO:0000256" key="8">
    <source>
        <dbReference type="ARBA" id="ARBA00023163"/>
    </source>
</evidence>
<keyword evidence="8" id="KW-0804">Transcription</keyword>
<evidence type="ECO:0000256" key="4">
    <source>
        <dbReference type="ARBA" id="ARBA00022771"/>
    </source>
</evidence>
<dbReference type="InterPro" id="IPR009057">
    <property type="entry name" value="Homeodomain-like_sf"/>
</dbReference>
<keyword evidence="5" id="KW-0862">Zinc</keyword>
<evidence type="ECO:0000259" key="13">
    <source>
        <dbReference type="PROSITE" id="PS51156"/>
    </source>
</evidence>
<feature type="region of interest" description="Disordered" evidence="11">
    <location>
        <begin position="443"/>
        <end position="463"/>
    </location>
</feature>
<dbReference type="SUPFAM" id="SSF46689">
    <property type="entry name" value="Homeodomain-like"/>
    <property type="match status" value="1"/>
</dbReference>
<dbReference type="PROSITE" id="PS51293">
    <property type="entry name" value="SANT"/>
    <property type="match status" value="1"/>
</dbReference>
<evidence type="ECO:0000256" key="10">
    <source>
        <dbReference type="PROSITE-ProRule" id="PRU00042"/>
    </source>
</evidence>
<feature type="domain" description="C2H2-type" evidence="12">
    <location>
        <begin position="780"/>
        <end position="807"/>
    </location>
</feature>
<dbReference type="PROSITE" id="PS51156">
    <property type="entry name" value="ELM2"/>
    <property type="match status" value="1"/>
</dbReference>
<evidence type="ECO:0000256" key="9">
    <source>
        <dbReference type="ARBA" id="ARBA00023242"/>
    </source>
</evidence>
<dbReference type="PROSITE" id="PS50157">
    <property type="entry name" value="ZINC_FINGER_C2H2_2"/>
    <property type="match status" value="1"/>
</dbReference>
<dbReference type="SMART" id="SM01189">
    <property type="entry name" value="ELM2"/>
    <property type="match status" value="1"/>
</dbReference>
<dbReference type="InterPro" id="IPR013087">
    <property type="entry name" value="Znf_C2H2_type"/>
</dbReference>
<dbReference type="SMART" id="SM00717">
    <property type="entry name" value="SANT"/>
    <property type="match status" value="1"/>
</dbReference>
<dbReference type="FunFam" id="1.10.10.60:FF:000012">
    <property type="entry name" value="Metastasis-associated 1 family, member 3"/>
    <property type="match status" value="1"/>
</dbReference>
<evidence type="ECO:0000256" key="6">
    <source>
        <dbReference type="ARBA" id="ARBA00023015"/>
    </source>
</evidence>
<dbReference type="InterPro" id="IPR000949">
    <property type="entry name" value="ELM2_dom"/>
</dbReference>
<dbReference type="InterPro" id="IPR001005">
    <property type="entry name" value="SANT/Myb"/>
</dbReference>
<evidence type="ECO:0000313" key="15">
    <source>
        <dbReference type="EMBL" id="CAI5451346.1"/>
    </source>
</evidence>
<dbReference type="PANTHER" id="PTHR16089:SF40">
    <property type="entry name" value="SUPPRESSOR OF ACTIVATED EGL-4 PROTEIN 1"/>
    <property type="match status" value="1"/>
</dbReference>
<reference evidence="15" key="1">
    <citation type="submission" date="2022-11" db="EMBL/GenBank/DDBJ databases">
        <authorList>
            <person name="Kikuchi T."/>
        </authorList>
    </citation>
    <scope>NUCLEOTIDE SEQUENCE</scope>
    <source>
        <strain evidence="15">PS1010</strain>
    </source>
</reference>
<dbReference type="OrthoDB" id="10258692at2759"/>
<dbReference type="InterPro" id="IPR051066">
    <property type="entry name" value="Trans_reg/Corepressor"/>
</dbReference>
<accession>A0A9P1N7W1</accession>
<evidence type="ECO:0000256" key="3">
    <source>
        <dbReference type="ARBA" id="ARBA00022723"/>
    </source>
</evidence>
<keyword evidence="6" id="KW-0805">Transcription regulation</keyword>
<feature type="compositionally biased region" description="Basic residues" evidence="11">
    <location>
        <begin position="1"/>
        <end position="12"/>
    </location>
</feature>
<evidence type="ECO:0000259" key="14">
    <source>
        <dbReference type="PROSITE" id="PS51293"/>
    </source>
</evidence>
<evidence type="ECO:0000259" key="12">
    <source>
        <dbReference type="PROSITE" id="PS50157"/>
    </source>
</evidence>
<keyword evidence="16" id="KW-1185">Reference proteome</keyword>
<dbReference type="Pfam" id="PF00249">
    <property type="entry name" value="Myb_DNA-binding"/>
    <property type="match status" value="1"/>
</dbReference>
<feature type="compositionally biased region" description="Low complexity" evidence="11">
    <location>
        <begin position="13"/>
        <end position="23"/>
    </location>
</feature>
<dbReference type="PANTHER" id="PTHR16089">
    <property type="entry name" value="REST COREPRESSOR COREST PROTEIN-RELATED"/>
    <property type="match status" value="1"/>
</dbReference>
<dbReference type="GO" id="GO:0003677">
    <property type="term" value="F:DNA binding"/>
    <property type="evidence" value="ECO:0007669"/>
    <property type="project" value="UniProtKB-KW"/>
</dbReference>
<dbReference type="Proteomes" id="UP001152747">
    <property type="component" value="Unassembled WGS sequence"/>
</dbReference>
<feature type="domain" description="ELM2" evidence="13">
    <location>
        <begin position="494"/>
        <end position="587"/>
    </location>
</feature>
<evidence type="ECO:0000313" key="16">
    <source>
        <dbReference type="Proteomes" id="UP001152747"/>
    </source>
</evidence>
<proteinExistence type="predicted"/>
<feature type="region of interest" description="Disordered" evidence="11">
    <location>
        <begin position="1"/>
        <end position="31"/>
    </location>
</feature>
<dbReference type="GO" id="GO:0008270">
    <property type="term" value="F:zinc ion binding"/>
    <property type="evidence" value="ECO:0007669"/>
    <property type="project" value="UniProtKB-KW"/>
</dbReference>
<evidence type="ECO:0000256" key="7">
    <source>
        <dbReference type="ARBA" id="ARBA00023125"/>
    </source>
</evidence>
<comment type="caution">
    <text evidence="15">The sequence shown here is derived from an EMBL/GenBank/DDBJ whole genome shotgun (WGS) entry which is preliminary data.</text>
</comment>
<name>A0A9P1N7W1_9PELO</name>
<dbReference type="GO" id="GO:0005667">
    <property type="term" value="C:transcription regulator complex"/>
    <property type="evidence" value="ECO:0007669"/>
    <property type="project" value="TreeGrafter"/>
</dbReference>
<feature type="compositionally biased region" description="Polar residues" evidence="11">
    <location>
        <begin position="451"/>
        <end position="462"/>
    </location>
</feature>
<dbReference type="EMBL" id="CANHGI010000005">
    <property type="protein sequence ID" value="CAI5451346.1"/>
    <property type="molecule type" value="Genomic_DNA"/>
</dbReference>
<dbReference type="InterPro" id="IPR017884">
    <property type="entry name" value="SANT_dom"/>
</dbReference>
<keyword evidence="3" id="KW-0479">Metal-binding</keyword>
<protein>
    <submittedName>
        <fullName evidence="15">Uncharacterized protein</fullName>
    </submittedName>
</protein>
<keyword evidence="2" id="KW-0678">Repressor</keyword>
<feature type="domain" description="SANT" evidence="14">
    <location>
        <begin position="603"/>
        <end position="654"/>
    </location>
</feature>
<keyword evidence="9" id="KW-0539">Nucleus</keyword>
<evidence type="ECO:0000256" key="2">
    <source>
        <dbReference type="ARBA" id="ARBA00022491"/>
    </source>
</evidence>
<organism evidence="15 16">
    <name type="scientific">Caenorhabditis angaria</name>
    <dbReference type="NCBI Taxonomy" id="860376"/>
    <lineage>
        <taxon>Eukaryota</taxon>
        <taxon>Metazoa</taxon>
        <taxon>Ecdysozoa</taxon>
        <taxon>Nematoda</taxon>
        <taxon>Chromadorea</taxon>
        <taxon>Rhabditida</taxon>
        <taxon>Rhabditina</taxon>
        <taxon>Rhabditomorpha</taxon>
        <taxon>Rhabditoidea</taxon>
        <taxon>Rhabditidae</taxon>
        <taxon>Peloderinae</taxon>
        <taxon>Caenorhabditis</taxon>
    </lineage>
</organism>
<feature type="region of interest" description="Disordered" evidence="11">
    <location>
        <begin position="261"/>
        <end position="293"/>
    </location>
</feature>
<keyword evidence="7" id="KW-0238">DNA-binding</keyword>
<keyword evidence="4 10" id="KW-0863">Zinc-finger</keyword>
<evidence type="ECO:0000256" key="5">
    <source>
        <dbReference type="ARBA" id="ARBA00022833"/>
    </source>
</evidence>
<feature type="compositionally biased region" description="Polar residues" evidence="11">
    <location>
        <begin position="264"/>
        <end position="283"/>
    </location>
</feature>
<dbReference type="PROSITE" id="PS00028">
    <property type="entry name" value="ZINC_FINGER_C2H2_1"/>
    <property type="match status" value="1"/>
</dbReference>
<feature type="region of interest" description="Disordered" evidence="11">
    <location>
        <begin position="751"/>
        <end position="773"/>
    </location>
</feature>
<dbReference type="Gene3D" id="1.10.10.60">
    <property type="entry name" value="Homeodomain-like"/>
    <property type="match status" value="1"/>
</dbReference>
<comment type="subcellular location">
    <subcellularLocation>
        <location evidence="1">Nucleus</location>
    </subcellularLocation>
</comment>
<dbReference type="AlphaFoldDB" id="A0A9P1N7W1"/>
<gene>
    <name evidence="15" type="ORF">CAMP_LOCUS13983</name>
</gene>
<dbReference type="GO" id="GO:0003714">
    <property type="term" value="F:transcription corepressor activity"/>
    <property type="evidence" value="ECO:0007669"/>
    <property type="project" value="TreeGrafter"/>
</dbReference>
<dbReference type="GO" id="GO:0000118">
    <property type="term" value="C:histone deacetylase complex"/>
    <property type="evidence" value="ECO:0007669"/>
    <property type="project" value="TreeGrafter"/>
</dbReference>